<sequence length="81" mass="9117">MVALVSRTGRQTQRYCSDGCQCRQVVGYALPHPNLFLPVSVWVFMSYHYFACFPVFQIAHLCTMIAGMRSAIPFSLIAVRG</sequence>
<evidence type="ECO:0000313" key="1">
    <source>
        <dbReference type="EnsemblPlants" id="Kaladp0842s0001.1.v1.1.CDS.1"/>
    </source>
</evidence>
<dbReference type="Proteomes" id="UP000594263">
    <property type="component" value="Unplaced"/>
</dbReference>
<name>A0A7N0VHZ2_KALFE</name>
<dbReference type="EnsemblPlants" id="Kaladp0842s0001.1.v1.1">
    <property type="protein sequence ID" value="Kaladp0842s0001.1.v1.1.CDS.1"/>
    <property type="gene ID" value="Kaladp0842s0001.v1.1"/>
</dbReference>
<accession>A0A7N0VHZ2</accession>
<evidence type="ECO:0000313" key="2">
    <source>
        <dbReference type="Proteomes" id="UP000594263"/>
    </source>
</evidence>
<keyword evidence="2" id="KW-1185">Reference proteome</keyword>
<protein>
    <submittedName>
        <fullName evidence="1">Uncharacterized protein</fullName>
    </submittedName>
</protein>
<reference evidence="1" key="1">
    <citation type="submission" date="2021-01" db="UniProtKB">
        <authorList>
            <consortium name="EnsemblPlants"/>
        </authorList>
    </citation>
    <scope>IDENTIFICATION</scope>
</reference>
<organism evidence="1 2">
    <name type="scientific">Kalanchoe fedtschenkoi</name>
    <name type="common">Lavender scallops</name>
    <name type="synonym">South American air plant</name>
    <dbReference type="NCBI Taxonomy" id="63787"/>
    <lineage>
        <taxon>Eukaryota</taxon>
        <taxon>Viridiplantae</taxon>
        <taxon>Streptophyta</taxon>
        <taxon>Embryophyta</taxon>
        <taxon>Tracheophyta</taxon>
        <taxon>Spermatophyta</taxon>
        <taxon>Magnoliopsida</taxon>
        <taxon>eudicotyledons</taxon>
        <taxon>Gunneridae</taxon>
        <taxon>Pentapetalae</taxon>
        <taxon>Saxifragales</taxon>
        <taxon>Crassulaceae</taxon>
        <taxon>Kalanchoe</taxon>
    </lineage>
</organism>
<proteinExistence type="predicted"/>
<dbReference type="Gramene" id="Kaladp0842s0001.1.v1.1">
    <property type="protein sequence ID" value="Kaladp0842s0001.1.v1.1.CDS.1"/>
    <property type="gene ID" value="Kaladp0842s0001.v1.1"/>
</dbReference>
<dbReference type="AlphaFoldDB" id="A0A7N0VHZ2"/>